<dbReference type="GO" id="GO:0009103">
    <property type="term" value="P:lipopolysaccharide biosynthetic process"/>
    <property type="evidence" value="ECO:0007669"/>
    <property type="project" value="TreeGrafter"/>
</dbReference>
<keyword evidence="6 7" id="KW-0472">Membrane</keyword>
<feature type="transmembrane region" description="Helical" evidence="7">
    <location>
        <begin position="78"/>
        <end position="96"/>
    </location>
</feature>
<dbReference type="PANTHER" id="PTHR22926">
    <property type="entry name" value="PHOSPHO-N-ACETYLMURAMOYL-PENTAPEPTIDE-TRANSFERASE"/>
    <property type="match status" value="1"/>
</dbReference>
<evidence type="ECO:0000256" key="4">
    <source>
        <dbReference type="ARBA" id="ARBA00022692"/>
    </source>
</evidence>
<dbReference type="PROSITE" id="PS51257">
    <property type="entry name" value="PROKAR_LIPOPROTEIN"/>
    <property type="match status" value="1"/>
</dbReference>
<dbReference type="PANTHER" id="PTHR22926:SF3">
    <property type="entry name" value="UNDECAPRENYL-PHOSPHATE ALPHA-N-ACETYLGLUCOSAMINYL 1-PHOSPHATE TRANSFERASE"/>
    <property type="match status" value="1"/>
</dbReference>
<dbReference type="InterPro" id="IPR000715">
    <property type="entry name" value="Glycosyl_transferase_4"/>
</dbReference>
<keyword evidence="3" id="KW-0808">Transferase</keyword>
<dbReference type="EMBL" id="UINC01227615">
    <property type="protein sequence ID" value="SVE58574.1"/>
    <property type="molecule type" value="Genomic_DNA"/>
</dbReference>
<dbReference type="GO" id="GO:0016780">
    <property type="term" value="F:phosphotransferase activity, for other substituted phosphate groups"/>
    <property type="evidence" value="ECO:0007669"/>
    <property type="project" value="InterPro"/>
</dbReference>
<feature type="transmembrane region" description="Helical" evidence="7">
    <location>
        <begin position="137"/>
        <end position="156"/>
    </location>
</feature>
<dbReference type="Pfam" id="PF00953">
    <property type="entry name" value="Glycos_transf_4"/>
    <property type="match status" value="1"/>
</dbReference>
<organism evidence="8">
    <name type="scientific">marine metagenome</name>
    <dbReference type="NCBI Taxonomy" id="408172"/>
    <lineage>
        <taxon>unclassified sequences</taxon>
        <taxon>metagenomes</taxon>
        <taxon>ecological metagenomes</taxon>
    </lineage>
</organism>
<evidence type="ECO:0000256" key="7">
    <source>
        <dbReference type="SAM" id="Phobius"/>
    </source>
</evidence>
<keyword evidence="2" id="KW-1003">Cell membrane</keyword>
<dbReference type="GO" id="GO:0044038">
    <property type="term" value="P:cell wall macromolecule biosynthetic process"/>
    <property type="evidence" value="ECO:0007669"/>
    <property type="project" value="TreeGrafter"/>
</dbReference>
<name>A0A383EPS9_9ZZZZ</name>
<feature type="transmembrane region" description="Helical" evidence="7">
    <location>
        <begin position="168"/>
        <end position="186"/>
    </location>
</feature>
<feature type="transmembrane region" description="Helical" evidence="7">
    <location>
        <begin position="50"/>
        <end position="72"/>
    </location>
</feature>
<feature type="transmembrane region" description="Helical" evidence="7">
    <location>
        <begin position="6"/>
        <end position="29"/>
    </location>
</feature>
<evidence type="ECO:0000256" key="5">
    <source>
        <dbReference type="ARBA" id="ARBA00022989"/>
    </source>
</evidence>
<gene>
    <name evidence="8" type="ORF">METZ01_LOCUS511428</name>
</gene>
<dbReference type="AlphaFoldDB" id="A0A383EPS9"/>
<sequence length="208" mass="23861">MEFSKTIFITLLIFSCFVTIIVSIYTQQISNYLNLKDKPDFKRKLHKKNVPLTGSIPLILILIFTLLLNIFFEIITDIDYLLILISSLCIYFIGFIDDKFGLTPIKKISLISLVAIVTIVSSKDLIVSKFYISFYDAFFYIDYFAIFFTVLCLLTLTNSFNLIDGINGLATGVLIIWLLSYIFMFSNSFNSSELNGFNFFIILLSINL</sequence>
<feature type="non-terminal residue" evidence="8">
    <location>
        <position position="208"/>
    </location>
</feature>
<evidence type="ECO:0000256" key="2">
    <source>
        <dbReference type="ARBA" id="ARBA00022475"/>
    </source>
</evidence>
<reference evidence="8" key="1">
    <citation type="submission" date="2018-05" db="EMBL/GenBank/DDBJ databases">
        <authorList>
            <person name="Lanie J.A."/>
            <person name="Ng W.-L."/>
            <person name="Kazmierczak K.M."/>
            <person name="Andrzejewski T.M."/>
            <person name="Davidsen T.M."/>
            <person name="Wayne K.J."/>
            <person name="Tettelin H."/>
            <person name="Glass J.I."/>
            <person name="Rusch D."/>
            <person name="Podicherti R."/>
            <person name="Tsui H.-C.T."/>
            <person name="Winkler M.E."/>
        </authorList>
    </citation>
    <scope>NUCLEOTIDE SEQUENCE</scope>
</reference>
<evidence type="ECO:0000256" key="1">
    <source>
        <dbReference type="ARBA" id="ARBA00004651"/>
    </source>
</evidence>
<keyword evidence="5 7" id="KW-1133">Transmembrane helix</keyword>
<keyword evidence="4 7" id="KW-0812">Transmembrane</keyword>
<accession>A0A383EPS9</accession>
<evidence type="ECO:0000256" key="3">
    <source>
        <dbReference type="ARBA" id="ARBA00022679"/>
    </source>
</evidence>
<evidence type="ECO:0000313" key="8">
    <source>
        <dbReference type="EMBL" id="SVE58574.1"/>
    </source>
</evidence>
<comment type="subcellular location">
    <subcellularLocation>
        <location evidence="1">Cell membrane</location>
        <topology evidence="1">Multi-pass membrane protein</topology>
    </subcellularLocation>
</comment>
<evidence type="ECO:0000256" key="6">
    <source>
        <dbReference type="ARBA" id="ARBA00023136"/>
    </source>
</evidence>
<protein>
    <submittedName>
        <fullName evidence="8">Uncharacterized protein</fullName>
    </submittedName>
</protein>
<proteinExistence type="predicted"/>
<dbReference type="GO" id="GO:0005886">
    <property type="term" value="C:plasma membrane"/>
    <property type="evidence" value="ECO:0007669"/>
    <property type="project" value="UniProtKB-SubCell"/>
</dbReference>
<dbReference type="GO" id="GO:0071555">
    <property type="term" value="P:cell wall organization"/>
    <property type="evidence" value="ECO:0007669"/>
    <property type="project" value="TreeGrafter"/>
</dbReference>